<name>A0A1V9F151_9BACT</name>
<dbReference type="Proteomes" id="UP000192610">
    <property type="component" value="Unassembled WGS sequence"/>
</dbReference>
<gene>
    <name evidence="1" type="ORF">A4H97_25885</name>
</gene>
<dbReference type="EMBL" id="LVXG01000009">
    <property type="protein sequence ID" value="OQP52047.1"/>
    <property type="molecule type" value="Genomic_DNA"/>
</dbReference>
<comment type="caution">
    <text evidence="1">The sequence shown here is derived from an EMBL/GenBank/DDBJ whole genome shotgun (WGS) entry which is preliminary data.</text>
</comment>
<proteinExistence type="predicted"/>
<evidence type="ECO:0000313" key="1">
    <source>
        <dbReference type="EMBL" id="OQP52047.1"/>
    </source>
</evidence>
<reference evidence="2" key="1">
    <citation type="submission" date="2016-04" db="EMBL/GenBank/DDBJ databases">
        <authorList>
            <person name="Chen L."/>
            <person name="Zhuang W."/>
            <person name="Wang G."/>
        </authorList>
    </citation>
    <scope>NUCLEOTIDE SEQUENCE [LARGE SCALE GENOMIC DNA]</scope>
    <source>
        <strain evidence="2">17621</strain>
    </source>
</reference>
<accession>A0A1V9F151</accession>
<sequence length="116" mass="13385">MFDTYSSVEVFGKFARDLFNQPVLNRSGLYGQPYQYDQGDQYQQHGPGYFPKLSQGWSLLNVKIIKPFSKWRKINTNELFLSNFSAPLTYLETCIASIAVLYIRKMVGKVGYFTGF</sequence>
<dbReference type="AlphaFoldDB" id="A0A1V9F151"/>
<organism evidence="1 2">
    <name type="scientific">Niastella yeongjuensis</name>
    <dbReference type="NCBI Taxonomy" id="354355"/>
    <lineage>
        <taxon>Bacteria</taxon>
        <taxon>Pseudomonadati</taxon>
        <taxon>Bacteroidota</taxon>
        <taxon>Chitinophagia</taxon>
        <taxon>Chitinophagales</taxon>
        <taxon>Chitinophagaceae</taxon>
        <taxon>Niastella</taxon>
    </lineage>
</organism>
<keyword evidence="2" id="KW-1185">Reference proteome</keyword>
<protein>
    <submittedName>
        <fullName evidence="1">Uncharacterized protein</fullName>
    </submittedName>
</protein>
<evidence type="ECO:0000313" key="2">
    <source>
        <dbReference type="Proteomes" id="UP000192610"/>
    </source>
</evidence>